<keyword evidence="4" id="KW-0560">Oxidoreductase</keyword>
<dbReference type="GO" id="GO:0016491">
    <property type="term" value="F:oxidoreductase activity"/>
    <property type="evidence" value="ECO:0007669"/>
    <property type="project" value="UniProtKB-KW"/>
</dbReference>
<dbReference type="InterPro" id="IPR016166">
    <property type="entry name" value="FAD-bd_PCMH"/>
</dbReference>
<dbReference type="SUPFAM" id="SSF56176">
    <property type="entry name" value="FAD-binding/transporter-associated domain-like"/>
    <property type="match status" value="1"/>
</dbReference>
<dbReference type="InterPro" id="IPR004113">
    <property type="entry name" value="FAD-bd_oxidored_4_C"/>
</dbReference>
<dbReference type="Pfam" id="PF02913">
    <property type="entry name" value="FAD-oxidase_C"/>
    <property type="match status" value="1"/>
</dbReference>
<reference evidence="7" key="1">
    <citation type="journal article" date="2023" name="Int. J. Syst. Evol. Microbiol.">
        <title>Mesoterricola silvestris gen. nov., sp. nov., Mesoterricola sediminis sp. nov., Geothrix oryzae sp. nov., Geothrix edaphica sp. nov., Geothrix rubra sp. nov., and Geothrix limicola sp. nov., six novel members of Acidobacteriota isolated from soils.</title>
        <authorList>
            <person name="Itoh H."/>
            <person name="Sugisawa Y."/>
            <person name="Mise K."/>
            <person name="Xu Z."/>
            <person name="Kuniyasu M."/>
            <person name="Ushijima N."/>
            <person name="Kawano K."/>
            <person name="Kobayashi E."/>
            <person name="Shiratori Y."/>
            <person name="Masuda Y."/>
            <person name="Senoo K."/>
        </authorList>
    </citation>
    <scope>NUCLEOTIDE SEQUENCE [LARGE SCALE GENOMIC DNA]</scope>
    <source>
        <strain evidence="7">W79</strain>
    </source>
</reference>
<evidence type="ECO:0000256" key="1">
    <source>
        <dbReference type="ARBA" id="ARBA00001974"/>
    </source>
</evidence>
<dbReference type="Gene3D" id="3.30.70.2740">
    <property type="match status" value="1"/>
</dbReference>
<evidence type="ECO:0000256" key="3">
    <source>
        <dbReference type="ARBA" id="ARBA00022827"/>
    </source>
</evidence>
<proteinExistence type="predicted"/>
<dbReference type="AlphaFoldDB" id="A0AA48K7R6"/>
<dbReference type="InterPro" id="IPR016164">
    <property type="entry name" value="FAD-linked_Oxase-like_C"/>
</dbReference>
<sequence>MSEHAFIRDLREIVGRTNVLASAVDLQLYQYDGYLEEHRPEAVVFVESTEEVARVVQACNRHGKPFVPRGGGTNLTGGTVPFAGGVVIEMIRMNRVLEIDVPNLRARAQPGLFNLELGNALAPLGYQYIPDPASQKAATLGGNVAENAGGPHCFKYGVTSNHVLGLTVVLPDGRVETFGGKAADTPGLDLTGLFVGSEGTLGICTEVLVKIVRQAEGVKTLLAIYDSIEEGSETVSAIVAAGMVPATLEMMDQLVIHAVEASLHCGLPMDCATLLLIEVDGLKDDLESQAAAIGELCKAHGAREVRVAKDDAERALLWAGRRGAFGAVARLAPSFLVCDGTVPRTALPQVLKKVAEVAGKYDLRIPNVFHAGDGNLHPLILFDWRDADMKARVLKAGMEILTLCAELGGTISGEHGVGLEKLEAMRLVMTEADIQAQRRVKAAFDPANLSNPGKMFPAKEVACER</sequence>
<dbReference type="KEGG" id="msil:METEAL_05640"/>
<dbReference type="InterPro" id="IPR036318">
    <property type="entry name" value="FAD-bd_PCMH-like_sf"/>
</dbReference>
<feature type="domain" description="FAD-binding PCMH-type" evidence="5">
    <location>
        <begin position="36"/>
        <end position="214"/>
    </location>
</feature>
<protein>
    <submittedName>
        <fullName evidence="6">FAD-binding protein</fullName>
    </submittedName>
</protein>
<comment type="cofactor">
    <cofactor evidence="1">
        <name>FAD</name>
        <dbReference type="ChEBI" id="CHEBI:57692"/>
    </cofactor>
</comment>
<dbReference type="Gene3D" id="3.30.465.10">
    <property type="match status" value="1"/>
</dbReference>
<dbReference type="PANTHER" id="PTHR42934">
    <property type="entry name" value="GLYCOLATE OXIDASE SUBUNIT GLCD"/>
    <property type="match status" value="1"/>
</dbReference>
<dbReference type="GO" id="GO:0071949">
    <property type="term" value="F:FAD binding"/>
    <property type="evidence" value="ECO:0007669"/>
    <property type="project" value="InterPro"/>
</dbReference>
<accession>A0AA48K7R6</accession>
<dbReference type="Pfam" id="PF01565">
    <property type="entry name" value="FAD_binding_4"/>
    <property type="match status" value="1"/>
</dbReference>
<evidence type="ECO:0000256" key="2">
    <source>
        <dbReference type="ARBA" id="ARBA00022630"/>
    </source>
</evidence>
<keyword evidence="3" id="KW-0274">FAD</keyword>
<evidence type="ECO:0000313" key="6">
    <source>
        <dbReference type="EMBL" id="BDU71390.1"/>
    </source>
</evidence>
<name>A0AA48K7R6_9BACT</name>
<keyword evidence="2" id="KW-0285">Flavoprotein</keyword>
<evidence type="ECO:0000256" key="4">
    <source>
        <dbReference type="ARBA" id="ARBA00023002"/>
    </source>
</evidence>
<dbReference type="RefSeq" id="WP_316414279.1">
    <property type="nucleotide sequence ID" value="NZ_AP027080.1"/>
</dbReference>
<organism evidence="6 7">
    <name type="scientific">Mesoterricola silvestris</name>
    <dbReference type="NCBI Taxonomy" id="2927979"/>
    <lineage>
        <taxon>Bacteria</taxon>
        <taxon>Pseudomonadati</taxon>
        <taxon>Acidobacteriota</taxon>
        <taxon>Holophagae</taxon>
        <taxon>Holophagales</taxon>
        <taxon>Holophagaceae</taxon>
        <taxon>Mesoterricola</taxon>
    </lineage>
</organism>
<keyword evidence="7" id="KW-1185">Reference proteome</keyword>
<dbReference type="InterPro" id="IPR016169">
    <property type="entry name" value="FAD-bd_PCMH_sub2"/>
</dbReference>
<dbReference type="InterPro" id="IPR016171">
    <property type="entry name" value="Vanillyl_alc_oxidase_C-sub2"/>
</dbReference>
<gene>
    <name evidence="6" type="ORF">METEAL_05640</name>
</gene>
<dbReference type="PANTHER" id="PTHR42934:SF1">
    <property type="entry name" value="GLYCOLATE OXIDASE SUBUNIT GLCD"/>
    <property type="match status" value="1"/>
</dbReference>
<dbReference type="InterPro" id="IPR051914">
    <property type="entry name" value="FAD-linked_OxidoTrans_Type4"/>
</dbReference>
<dbReference type="PROSITE" id="PS51387">
    <property type="entry name" value="FAD_PCMH"/>
    <property type="match status" value="1"/>
</dbReference>
<dbReference type="SUPFAM" id="SSF55103">
    <property type="entry name" value="FAD-linked oxidases, C-terminal domain"/>
    <property type="match status" value="1"/>
</dbReference>
<dbReference type="Gene3D" id="1.10.45.10">
    <property type="entry name" value="Vanillyl-alcohol Oxidase, Chain A, domain 4"/>
    <property type="match status" value="1"/>
</dbReference>
<dbReference type="Proteomes" id="UP001238179">
    <property type="component" value="Chromosome"/>
</dbReference>
<dbReference type="EMBL" id="AP027080">
    <property type="protein sequence ID" value="BDU71390.1"/>
    <property type="molecule type" value="Genomic_DNA"/>
</dbReference>
<evidence type="ECO:0000313" key="7">
    <source>
        <dbReference type="Proteomes" id="UP001238179"/>
    </source>
</evidence>
<evidence type="ECO:0000259" key="5">
    <source>
        <dbReference type="PROSITE" id="PS51387"/>
    </source>
</evidence>
<dbReference type="InterPro" id="IPR006094">
    <property type="entry name" value="Oxid_FAD_bind_N"/>
</dbReference>